<dbReference type="STRING" id="207949.RED65_04605"/>
<evidence type="ECO:0000313" key="6">
    <source>
        <dbReference type="Proteomes" id="UP000004263"/>
    </source>
</evidence>
<dbReference type="Pfam" id="PF04958">
    <property type="entry name" value="AstA"/>
    <property type="match status" value="1"/>
</dbReference>
<dbReference type="InterPro" id="IPR007041">
    <property type="entry name" value="Arg_succinylTrfase_AstA/AruG"/>
</dbReference>
<evidence type="ECO:0000256" key="3">
    <source>
        <dbReference type="ARBA" id="ARBA00023315"/>
    </source>
</evidence>
<dbReference type="EMBL" id="AAQH01000017">
    <property type="protein sequence ID" value="EAT11458.1"/>
    <property type="molecule type" value="Genomic_DNA"/>
</dbReference>
<comment type="caution">
    <text evidence="5">The sequence shown here is derived from an EMBL/GenBank/DDBJ whole genome shotgun (WGS) entry which is preliminary data.</text>
</comment>
<dbReference type="RefSeq" id="WP_007016531.1">
    <property type="nucleotide sequence ID" value="NZ_AAQH01000017.1"/>
</dbReference>
<accession>Q1MZU9</accession>
<dbReference type="InterPro" id="IPR017650">
    <property type="entry name" value="Arginine_N-succinylTrfase"/>
</dbReference>
<dbReference type="GO" id="GO:0008791">
    <property type="term" value="F:arginine N-succinyltransferase activity"/>
    <property type="evidence" value="ECO:0007669"/>
    <property type="project" value="UniProtKB-UniRule"/>
</dbReference>
<gene>
    <name evidence="5" type="ORF">RED65_04605</name>
</gene>
<dbReference type="PANTHER" id="PTHR30420:SF1">
    <property type="entry name" value="ARGININE N-SUCCINYLTRANSFERASE"/>
    <property type="match status" value="1"/>
</dbReference>
<evidence type="ECO:0000256" key="4">
    <source>
        <dbReference type="NCBIfam" id="TIGR03244"/>
    </source>
</evidence>
<evidence type="ECO:0000256" key="2">
    <source>
        <dbReference type="ARBA" id="ARBA00022679"/>
    </source>
</evidence>
<keyword evidence="2 5" id="KW-0808">Transferase</keyword>
<dbReference type="EC" id="2.3.1.109" evidence="4"/>
<dbReference type="AlphaFoldDB" id="Q1MZU9"/>
<dbReference type="SUPFAM" id="SSF55729">
    <property type="entry name" value="Acyl-CoA N-acyltransferases (Nat)"/>
    <property type="match status" value="1"/>
</dbReference>
<dbReference type="GO" id="GO:0006527">
    <property type="term" value="P:L-arginine catabolic process"/>
    <property type="evidence" value="ECO:0007669"/>
    <property type="project" value="UniProtKB-UniRule"/>
</dbReference>
<organism evidence="5 6">
    <name type="scientific">Bermanella marisrubri</name>
    <dbReference type="NCBI Taxonomy" id="207949"/>
    <lineage>
        <taxon>Bacteria</taxon>
        <taxon>Pseudomonadati</taxon>
        <taxon>Pseudomonadota</taxon>
        <taxon>Gammaproteobacteria</taxon>
        <taxon>Oceanospirillales</taxon>
        <taxon>Oceanospirillaceae</taxon>
        <taxon>Bermanella</taxon>
    </lineage>
</organism>
<dbReference type="Proteomes" id="UP000004263">
    <property type="component" value="Unassembled WGS sequence"/>
</dbReference>
<keyword evidence="1" id="KW-0056">Arginine metabolism</keyword>
<dbReference type="HOGENOM" id="CLU_057655_0_0_6"/>
<dbReference type="OrthoDB" id="21121at2"/>
<reference evidence="5 6" key="1">
    <citation type="submission" date="2006-03" db="EMBL/GenBank/DDBJ databases">
        <authorList>
            <person name="Pinhassi J."/>
            <person name="Pedros-Alio C."/>
            <person name="Ferriera S."/>
            <person name="Johnson J."/>
            <person name="Kravitz S."/>
            <person name="Halpern A."/>
            <person name="Remington K."/>
            <person name="Beeson K."/>
            <person name="Tran B."/>
            <person name="Rogers Y.-H."/>
            <person name="Friedman R."/>
            <person name="Venter J.C."/>
        </authorList>
    </citation>
    <scope>NUCLEOTIDE SEQUENCE [LARGE SCALE GENOMIC DNA]</scope>
    <source>
        <strain evidence="5 6">RED65</strain>
    </source>
</reference>
<sequence length="340" mass="38776">MFVLRPITQRDFSELKDIAIASGHGFTSLPVDDNVLCNKITRTEQSVARDIQQAFDETYLFVLEDTDTNRIVGTSGIEAAVGTHIPIYHYHIGKTVHYSRTLDVYNAVEVLSMCNDYTGSSEICTLYLRPEYRRSQLGRFLSRARFLFMAQHPQRFSERVIAEMRGHQDEEGNSPFWQWLQEHFFSIEFPHADRLVGLGNKEFISELMPKYPIYANLLSSDAQEVIGKVHKDTLPALKLLEKEGFENRGYVDLFDAGPTVECKFDQIDGVKQSKTAKVSIQSTEPSAIVYAICNQHTEGFRATFTNNMSFDEESGIVNISPEVAEQLNVFNQDEVRFFVL</sequence>
<dbReference type="NCBIfam" id="TIGR03243">
    <property type="entry name" value="arg_catab_AOST"/>
    <property type="match status" value="1"/>
</dbReference>
<protein>
    <recommendedName>
        <fullName evidence="4">Arginine N-succinyltransferase</fullName>
        <ecNumber evidence="4">2.3.1.109</ecNumber>
    </recommendedName>
</protein>
<evidence type="ECO:0000256" key="1">
    <source>
        <dbReference type="ARBA" id="ARBA00022503"/>
    </source>
</evidence>
<dbReference type="Gene3D" id="3.40.630.30">
    <property type="match status" value="1"/>
</dbReference>
<dbReference type="InterPro" id="IPR016181">
    <property type="entry name" value="Acyl_CoA_acyltransferase"/>
</dbReference>
<dbReference type="PANTHER" id="PTHR30420">
    <property type="entry name" value="N-SUCCINYLARGININE DIHYDROLASE"/>
    <property type="match status" value="1"/>
</dbReference>
<dbReference type="NCBIfam" id="TIGR03244">
    <property type="entry name" value="arg_catab_AstA"/>
    <property type="match status" value="1"/>
</dbReference>
<proteinExistence type="predicted"/>
<keyword evidence="3" id="KW-0012">Acyltransferase</keyword>
<keyword evidence="6" id="KW-1185">Reference proteome</keyword>
<dbReference type="Gene3D" id="2.40.40.20">
    <property type="match status" value="1"/>
</dbReference>
<name>Q1MZU9_9GAMM</name>
<evidence type="ECO:0000313" key="5">
    <source>
        <dbReference type="EMBL" id="EAT11458.1"/>
    </source>
</evidence>